<proteinExistence type="predicted"/>
<sequence length="75" mass="8380">MKDLVTTFLKEQGVWVALAVGFGAGAYEFFKTKSFGKALSVLLGGFAFGFFCIYPEEVLTKMGEFLNWALSHIRF</sequence>
<gene>
    <name evidence="1" type="ORF">DWX18_09950</name>
</gene>
<reference evidence="1 2" key="1">
    <citation type="submission" date="2018-08" db="EMBL/GenBank/DDBJ databases">
        <title>A genome reference for cultivated species of the human gut microbiota.</title>
        <authorList>
            <person name="Zou Y."/>
            <person name="Xue W."/>
            <person name="Luo G."/>
        </authorList>
    </citation>
    <scope>NUCLEOTIDE SEQUENCE [LARGE SCALE GENOMIC DNA]</scope>
    <source>
        <strain evidence="1 2">AF18-38</strain>
    </source>
</reference>
<organism evidence="1 2">
    <name type="scientific">Streptococcus anginosus</name>
    <dbReference type="NCBI Taxonomy" id="1328"/>
    <lineage>
        <taxon>Bacteria</taxon>
        <taxon>Bacillati</taxon>
        <taxon>Bacillota</taxon>
        <taxon>Bacilli</taxon>
        <taxon>Lactobacillales</taxon>
        <taxon>Streptococcaceae</taxon>
        <taxon>Streptococcus</taxon>
        <taxon>Streptococcus anginosus group</taxon>
    </lineage>
</organism>
<dbReference type="NCBIfam" id="NF040686">
    <property type="entry name" value="TcpD_dom"/>
    <property type="match status" value="1"/>
</dbReference>
<dbReference type="InterPro" id="IPR049746">
    <property type="entry name" value="TcpD-like_C"/>
</dbReference>
<name>A0A412PL19_STRAP</name>
<evidence type="ECO:0000313" key="2">
    <source>
        <dbReference type="Proteomes" id="UP000284046"/>
    </source>
</evidence>
<dbReference type="AlphaFoldDB" id="A0A412PL19"/>
<comment type="caution">
    <text evidence="1">The sequence shown here is derived from an EMBL/GenBank/DDBJ whole genome shotgun (WGS) entry which is preliminary data.</text>
</comment>
<accession>A0A412PL19</accession>
<dbReference type="EMBL" id="QRWZ01000019">
    <property type="protein sequence ID" value="RGT59276.1"/>
    <property type="molecule type" value="Genomic_DNA"/>
</dbReference>
<dbReference type="Proteomes" id="UP000284046">
    <property type="component" value="Unassembled WGS sequence"/>
</dbReference>
<dbReference type="RefSeq" id="WP_101750000.1">
    <property type="nucleotide sequence ID" value="NZ_CP118029.1"/>
</dbReference>
<evidence type="ECO:0000313" key="1">
    <source>
        <dbReference type="EMBL" id="RGT59276.1"/>
    </source>
</evidence>
<protein>
    <submittedName>
        <fullName evidence="1">Uncharacterized protein</fullName>
    </submittedName>
</protein>